<organism evidence="2">
    <name type="scientific">marine sediment metagenome</name>
    <dbReference type="NCBI Taxonomy" id="412755"/>
    <lineage>
        <taxon>unclassified sequences</taxon>
        <taxon>metagenomes</taxon>
        <taxon>ecological metagenomes</taxon>
    </lineage>
</organism>
<reference evidence="2" key="1">
    <citation type="journal article" date="2015" name="Nature">
        <title>Complex archaea that bridge the gap between prokaryotes and eukaryotes.</title>
        <authorList>
            <person name="Spang A."/>
            <person name="Saw J.H."/>
            <person name="Jorgensen S.L."/>
            <person name="Zaremba-Niedzwiedzka K."/>
            <person name="Martijn J."/>
            <person name="Lind A.E."/>
            <person name="van Eijk R."/>
            <person name="Schleper C."/>
            <person name="Guy L."/>
            <person name="Ettema T.J."/>
        </authorList>
    </citation>
    <scope>NUCLEOTIDE SEQUENCE</scope>
</reference>
<dbReference type="EMBL" id="LAZR01066370">
    <property type="protein sequence ID" value="KKK53701.1"/>
    <property type="molecule type" value="Genomic_DNA"/>
</dbReference>
<keyword evidence="1" id="KW-0472">Membrane</keyword>
<name>A0A0F8Z0J4_9ZZZZ</name>
<sequence length="85" mass="9400">MPRYEWAIIAVVLLVAVIVGGYTIGGNVRNNWYKQGLVAGISEGERHMLGNYYIEAKSLTGYSGNQTLLQLYHDGVILFDLGLQP</sequence>
<accession>A0A0F8Z0J4</accession>
<proteinExistence type="predicted"/>
<evidence type="ECO:0000313" key="2">
    <source>
        <dbReference type="EMBL" id="KKK53701.1"/>
    </source>
</evidence>
<comment type="caution">
    <text evidence="2">The sequence shown here is derived from an EMBL/GenBank/DDBJ whole genome shotgun (WGS) entry which is preliminary data.</text>
</comment>
<gene>
    <name evidence="2" type="ORF">LCGC14_3092170</name>
</gene>
<dbReference type="AlphaFoldDB" id="A0A0F8Z0J4"/>
<feature type="transmembrane region" description="Helical" evidence="1">
    <location>
        <begin position="6"/>
        <end position="25"/>
    </location>
</feature>
<keyword evidence="1" id="KW-0812">Transmembrane</keyword>
<keyword evidence="1" id="KW-1133">Transmembrane helix</keyword>
<protein>
    <submittedName>
        <fullName evidence="2">Uncharacterized protein</fullName>
    </submittedName>
</protein>
<evidence type="ECO:0000256" key="1">
    <source>
        <dbReference type="SAM" id="Phobius"/>
    </source>
</evidence>